<evidence type="ECO:0000313" key="2">
    <source>
        <dbReference type="Proteomes" id="UP001589818"/>
    </source>
</evidence>
<dbReference type="InterPro" id="IPR019292">
    <property type="entry name" value="McrC"/>
</dbReference>
<keyword evidence="2" id="KW-1185">Reference proteome</keyword>
<protein>
    <submittedName>
        <fullName evidence="1">McrC family protein</fullName>
    </submittedName>
</protein>
<dbReference type="PANTHER" id="PTHR38733">
    <property type="entry name" value="PROTEIN MCRC"/>
    <property type="match status" value="1"/>
</dbReference>
<accession>A0ABV6JCA1</accession>
<name>A0ABV6JCA1_9BACL</name>
<dbReference type="Pfam" id="PF10117">
    <property type="entry name" value="McrBC"/>
    <property type="match status" value="1"/>
</dbReference>
<dbReference type="Proteomes" id="UP001589818">
    <property type="component" value="Unassembled WGS sequence"/>
</dbReference>
<comment type="caution">
    <text evidence="1">The sequence shown here is derived from an EMBL/GenBank/DDBJ whole genome shotgun (WGS) entry which is preliminary data.</text>
</comment>
<evidence type="ECO:0000313" key="1">
    <source>
        <dbReference type="EMBL" id="MFC0393525.1"/>
    </source>
</evidence>
<sequence>MKSDLITIREAYDWISADALPPGYFMKLCDYLREKYPTEDVVEYGAYNRLRFINYVGVICLEGITIEILPKIAVSAMDNRKALLSMLHHARFLSVSFFEQVSNGWGQDHLLDALLAAYILRLQEELQRGIFKSYMEHVENRGVLRGKVLLSEHVRKNAFTPARVMCQFDEHSENNLLNRLLKYALRIGQKQIAYRMHLQIERCLALLDEVEDGTVHKEDIGRLEWNRQNERFRDVALFAKLIIEKASVHHLGEHHQSFSFLFEMNKLFEAYVGEALTEVVGAGHVFSQHTEKRLLLNKHTNRMNIQLKPDFVTSGGIILDTKWKSAVMNAYQQSDLYQMYAYVTAYKEASRCILVYPYQEELAAPVWNVIDTDKTIEMVWVRLDDYTATKEDLRKILGQPSS</sequence>
<gene>
    <name evidence="1" type="ORF">ACFFJ8_19400</name>
</gene>
<dbReference type="PANTHER" id="PTHR38733:SF1">
    <property type="entry name" value="TYPE IV METHYL-DIRECTED RESTRICTION ENZYME ECOKMCRBC"/>
    <property type="match status" value="1"/>
</dbReference>
<reference evidence="1 2" key="1">
    <citation type="submission" date="2024-09" db="EMBL/GenBank/DDBJ databases">
        <authorList>
            <person name="Sun Q."/>
            <person name="Mori K."/>
        </authorList>
    </citation>
    <scope>NUCLEOTIDE SEQUENCE [LARGE SCALE GENOMIC DNA]</scope>
    <source>
        <strain evidence="1 2">CCM 4839</strain>
    </source>
</reference>
<proteinExistence type="predicted"/>
<dbReference type="RefSeq" id="WP_204821709.1">
    <property type="nucleotide sequence ID" value="NZ_JANHOF010000008.1"/>
</dbReference>
<dbReference type="EMBL" id="JBHLVF010000034">
    <property type="protein sequence ID" value="MFC0393525.1"/>
    <property type="molecule type" value="Genomic_DNA"/>
</dbReference>
<organism evidence="1 2">
    <name type="scientific">Paenibacillus mendelii</name>
    <dbReference type="NCBI Taxonomy" id="206163"/>
    <lineage>
        <taxon>Bacteria</taxon>
        <taxon>Bacillati</taxon>
        <taxon>Bacillota</taxon>
        <taxon>Bacilli</taxon>
        <taxon>Bacillales</taxon>
        <taxon>Paenibacillaceae</taxon>
        <taxon>Paenibacillus</taxon>
    </lineage>
</organism>